<sequence>MPYDFPNPTHVQLMSFESPPGSNPPSHETSSHAEHGSPPTGVASIQSKPIRLALACNQCRKRKVRCDAQQPSCRNCSVRGDICETSDPRKPGNFPAVRRRATRCCQAKARGQADRVLSPVQSPLSTVALVPAAVSSINSVLNPTGPSPDTSTSPSVRGTSSSSANPVSSVSPATSSWRASQIEKLGEDHYSWQSRAYHESAEDQGQDVVQEHDTTEQVTVVTPDEPVNTDDTTNSRTKHLGASSVQCLFNFVDLHLARHGFSHATPLFNHGMLHTEEFPMPLTPKLPILPHRQTLSVYIDVFFSRLWPIYPVIDRVAFEADVENVLGLQTAGPTLWQDKVTLAHIPALASVYAVISLSMNEISENSDLSFDYLTASHSLHGHLTAIPYMTSVQALFLLALALRAIAKDGQAWHIIGHAIRMAQSIGLQKSATRDSSEDGFTLGHQPESLRERLWWSLFGLEKLMQLECGRPSIIDRSYDLLAVNYSASTSSENSRRYFRAFIALSSIMGKISNRLYSHKFMGGSAELLGEVANLDQELLEWENSLPDTLKPRKAVTDHAGHEHQILATFLSQQYYHAQLSILRVAVIFPQRSIKIEVEKNINELPHHSRLLDGALICGNAARTIVTQSLQLADSGLTSTLLAVSPTYLAAVILALGVLRQPNSRLVRSDIELLSSATEYVETWYLQRGFSPAFTQTCTHLRERVVSVFQRSGGRDQRSTATGSADSGSEIIEGQQLQLSTTGLSNQVPSEGGPPRSSLQGVAALNMAEQSAELFGGFEFEDLWNMTGLDFMVYDEENPLFAQ</sequence>
<gene>
    <name evidence="8" type="ORF">N7458_004113</name>
</gene>
<evidence type="ECO:0000256" key="2">
    <source>
        <dbReference type="ARBA" id="ARBA00023015"/>
    </source>
</evidence>
<name>A0AAD6C9K2_9EURO</name>
<dbReference type="Gene3D" id="4.10.240.10">
    <property type="entry name" value="Zn(2)-C6 fungal-type DNA-binding domain"/>
    <property type="match status" value="1"/>
</dbReference>
<accession>A0AAD6C9K2</accession>
<organism evidence="8 9">
    <name type="scientific">Penicillium daleae</name>
    <dbReference type="NCBI Taxonomy" id="63821"/>
    <lineage>
        <taxon>Eukaryota</taxon>
        <taxon>Fungi</taxon>
        <taxon>Dikarya</taxon>
        <taxon>Ascomycota</taxon>
        <taxon>Pezizomycotina</taxon>
        <taxon>Eurotiomycetes</taxon>
        <taxon>Eurotiomycetidae</taxon>
        <taxon>Eurotiales</taxon>
        <taxon>Aspergillaceae</taxon>
        <taxon>Penicillium</taxon>
    </lineage>
</organism>
<dbReference type="Proteomes" id="UP001213681">
    <property type="component" value="Unassembled WGS sequence"/>
</dbReference>
<dbReference type="SMART" id="SM00066">
    <property type="entry name" value="GAL4"/>
    <property type="match status" value="1"/>
</dbReference>
<dbReference type="InterPro" id="IPR036864">
    <property type="entry name" value="Zn2-C6_fun-type_DNA-bd_sf"/>
</dbReference>
<dbReference type="Pfam" id="PF04082">
    <property type="entry name" value="Fungal_trans"/>
    <property type="match status" value="1"/>
</dbReference>
<dbReference type="SMART" id="SM00906">
    <property type="entry name" value="Fungal_trans"/>
    <property type="match status" value="1"/>
</dbReference>
<evidence type="ECO:0000256" key="1">
    <source>
        <dbReference type="ARBA" id="ARBA00022723"/>
    </source>
</evidence>
<protein>
    <recommendedName>
        <fullName evidence="7">Zn(2)-C6 fungal-type domain-containing protein</fullName>
    </recommendedName>
</protein>
<dbReference type="CDD" id="cd00067">
    <property type="entry name" value="GAL4"/>
    <property type="match status" value="1"/>
</dbReference>
<evidence type="ECO:0000256" key="4">
    <source>
        <dbReference type="ARBA" id="ARBA00023163"/>
    </source>
</evidence>
<feature type="region of interest" description="Disordered" evidence="6">
    <location>
        <begin position="1"/>
        <end position="44"/>
    </location>
</feature>
<reference evidence="8" key="2">
    <citation type="journal article" date="2023" name="IMA Fungus">
        <title>Comparative genomic study of the Penicillium genus elucidates a diverse pangenome and 15 lateral gene transfer events.</title>
        <authorList>
            <person name="Petersen C."/>
            <person name="Sorensen T."/>
            <person name="Nielsen M.R."/>
            <person name="Sondergaard T.E."/>
            <person name="Sorensen J.L."/>
            <person name="Fitzpatrick D.A."/>
            <person name="Frisvad J.C."/>
            <person name="Nielsen K.L."/>
        </authorList>
    </citation>
    <scope>NUCLEOTIDE SEQUENCE</scope>
    <source>
        <strain evidence="8">IBT 16125</strain>
    </source>
</reference>
<proteinExistence type="predicted"/>
<dbReference type="RefSeq" id="XP_056768222.1">
    <property type="nucleotide sequence ID" value="XM_056907495.1"/>
</dbReference>
<feature type="domain" description="Zn(2)-C6 fungal-type" evidence="7">
    <location>
        <begin position="55"/>
        <end position="85"/>
    </location>
</feature>
<keyword evidence="1" id="KW-0479">Metal-binding</keyword>
<dbReference type="Pfam" id="PF00172">
    <property type="entry name" value="Zn_clus"/>
    <property type="match status" value="1"/>
</dbReference>
<evidence type="ECO:0000313" key="8">
    <source>
        <dbReference type="EMBL" id="KAJ5455849.1"/>
    </source>
</evidence>
<evidence type="ECO:0000256" key="5">
    <source>
        <dbReference type="ARBA" id="ARBA00023242"/>
    </source>
</evidence>
<keyword evidence="9" id="KW-1185">Reference proteome</keyword>
<evidence type="ECO:0000259" key="7">
    <source>
        <dbReference type="PROSITE" id="PS50048"/>
    </source>
</evidence>
<evidence type="ECO:0000256" key="3">
    <source>
        <dbReference type="ARBA" id="ARBA00023125"/>
    </source>
</evidence>
<feature type="compositionally biased region" description="Low complexity" evidence="6">
    <location>
        <begin position="143"/>
        <end position="175"/>
    </location>
</feature>
<keyword evidence="5" id="KW-0539">Nucleus</keyword>
<dbReference type="InterPro" id="IPR007219">
    <property type="entry name" value="XnlR_reg_dom"/>
</dbReference>
<dbReference type="SUPFAM" id="SSF57701">
    <property type="entry name" value="Zn2/Cys6 DNA-binding domain"/>
    <property type="match status" value="1"/>
</dbReference>
<dbReference type="PANTHER" id="PTHR46910">
    <property type="entry name" value="TRANSCRIPTION FACTOR PDR1"/>
    <property type="match status" value="1"/>
</dbReference>
<dbReference type="GO" id="GO:0000981">
    <property type="term" value="F:DNA-binding transcription factor activity, RNA polymerase II-specific"/>
    <property type="evidence" value="ECO:0007669"/>
    <property type="project" value="InterPro"/>
</dbReference>
<dbReference type="InterPro" id="IPR050987">
    <property type="entry name" value="AtrR-like"/>
</dbReference>
<dbReference type="InterPro" id="IPR001138">
    <property type="entry name" value="Zn2Cys6_DnaBD"/>
</dbReference>
<feature type="region of interest" description="Disordered" evidence="6">
    <location>
        <begin position="138"/>
        <end position="175"/>
    </location>
</feature>
<dbReference type="GO" id="GO:0003677">
    <property type="term" value="F:DNA binding"/>
    <property type="evidence" value="ECO:0007669"/>
    <property type="project" value="UniProtKB-KW"/>
</dbReference>
<dbReference type="PROSITE" id="PS50048">
    <property type="entry name" value="ZN2_CY6_FUNGAL_2"/>
    <property type="match status" value="1"/>
</dbReference>
<evidence type="ECO:0000313" key="9">
    <source>
        <dbReference type="Proteomes" id="UP001213681"/>
    </source>
</evidence>
<keyword evidence="2" id="KW-0805">Transcription regulation</keyword>
<dbReference type="GO" id="GO:0006351">
    <property type="term" value="P:DNA-templated transcription"/>
    <property type="evidence" value="ECO:0007669"/>
    <property type="project" value="InterPro"/>
</dbReference>
<keyword evidence="4" id="KW-0804">Transcription</keyword>
<evidence type="ECO:0000256" key="6">
    <source>
        <dbReference type="SAM" id="MobiDB-lite"/>
    </source>
</evidence>
<dbReference type="PROSITE" id="PS00463">
    <property type="entry name" value="ZN2_CY6_FUNGAL_1"/>
    <property type="match status" value="1"/>
</dbReference>
<dbReference type="CDD" id="cd12148">
    <property type="entry name" value="fungal_TF_MHR"/>
    <property type="match status" value="1"/>
</dbReference>
<reference evidence="8" key="1">
    <citation type="submission" date="2022-12" db="EMBL/GenBank/DDBJ databases">
        <authorList>
            <person name="Petersen C."/>
        </authorList>
    </citation>
    <scope>NUCLEOTIDE SEQUENCE</scope>
    <source>
        <strain evidence="8">IBT 16125</strain>
    </source>
</reference>
<dbReference type="GO" id="GO:0008270">
    <property type="term" value="F:zinc ion binding"/>
    <property type="evidence" value="ECO:0007669"/>
    <property type="project" value="InterPro"/>
</dbReference>
<dbReference type="EMBL" id="JAPVEA010000004">
    <property type="protein sequence ID" value="KAJ5455849.1"/>
    <property type="molecule type" value="Genomic_DNA"/>
</dbReference>
<comment type="caution">
    <text evidence="8">The sequence shown here is derived from an EMBL/GenBank/DDBJ whole genome shotgun (WGS) entry which is preliminary data.</text>
</comment>
<dbReference type="GeneID" id="81597738"/>
<dbReference type="PANTHER" id="PTHR46910:SF1">
    <property type="entry name" value="MISCELLANEOUS ZN(II)2CYS6 TRANSCRIPTION FACTOR (EUROFUNG)-RELATED"/>
    <property type="match status" value="1"/>
</dbReference>
<keyword evidence="3" id="KW-0238">DNA-binding</keyword>
<dbReference type="AlphaFoldDB" id="A0AAD6C9K2"/>